<dbReference type="Proteomes" id="UP001195483">
    <property type="component" value="Unassembled WGS sequence"/>
</dbReference>
<protein>
    <submittedName>
        <fullName evidence="1">Uncharacterized protein</fullName>
    </submittedName>
</protein>
<sequence>MKTLKILREPVGTSQRKVIKIIQEFNCQICFNNIKVDNVNEQWLHMLRGRRRNVKSGQMPPGETHCCGIHFDKTIRLTSEARFLFPDILDPAKEYG</sequence>
<proteinExistence type="predicted"/>
<dbReference type="AlphaFoldDB" id="A0AAE0VJZ0"/>
<evidence type="ECO:0000313" key="2">
    <source>
        <dbReference type="Proteomes" id="UP001195483"/>
    </source>
</evidence>
<accession>A0AAE0VJZ0</accession>
<dbReference type="EMBL" id="JAEAOA010001977">
    <property type="protein sequence ID" value="KAK3581068.1"/>
    <property type="molecule type" value="Genomic_DNA"/>
</dbReference>
<comment type="caution">
    <text evidence="1">The sequence shown here is derived from an EMBL/GenBank/DDBJ whole genome shotgun (WGS) entry which is preliminary data.</text>
</comment>
<keyword evidence="2" id="KW-1185">Reference proteome</keyword>
<organism evidence="1 2">
    <name type="scientific">Potamilus streckersoni</name>
    <dbReference type="NCBI Taxonomy" id="2493646"/>
    <lineage>
        <taxon>Eukaryota</taxon>
        <taxon>Metazoa</taxon>
        <taxon>Spiralia</taxon>
        <taxon>Lophotrochozoa</taxon>
        <taxon>Mollusca</taxon>
        <taxon>Bivalvia</taxon>
        <taxon>Autobranchia</taxon>
        <taxon>Heteroconchia</taxon>
        <taxon>Palaeoheterodonta</taxon>
        <taxon>Unionida</taxon>
        <taxon>Unionoidea</taxon>
        <taxon>Unionidae</taxon>
        <taxon>Ambleminae</taxon>
        <taxon>Lampsilini</taxon>
        <taxon>Potamilus</taxon>
    </lineage>
</organism>
<name>A0AAE0VJZ0_9BIVA</name>
<reference evidence="1" key="3">
    <citation type="submission" date="2023-05" db="EMBL/GenBank/DDBJ databases">
        <authorList>
            <person name="Smith C.H."/>
        </authorList>
    </citation>
    <scope>NUCLEOTIDE SEQUENCE</scope>
    <source>
        <strain evidence="1">CHS0354</strain>
        <tissue evidence="1">Mantle</tissue>
    </source>
</reference>
<evidence type="ECO:0000313" key="1">
    <source>
        <dbReference type="EMBL" id="KAK3581068.1"/>
    </source>
</evidence>
<reference evidence="1" key="2">
    <citation type="journal article" date="2021" name="Genome Biol. Evol.">
        <title>Developing a high-quality reference genome for a parasitic bivalve with doubly uniparental inheritance (Bivalvia: Unionida).</title>
        <authorList>
            <person name="Smith C.H."/>
        </authorList>
    </citation>
    <scope>NUCLEOTIDE SEQUENCE</scope>
    <source>
        <strain evidence="1">CHS0354</strain>
        <tissue evidence="1">Mantle</tissue>
    </source>
</reference>
<reference evidence="1" key="1">
    <citation type="journal article" date="2021" name="Genome Biol. Evol.">
        <title>A High-Quality Reference Genome for a Parasitic Bivalve with Doubly Uniparental Inheritance (Bivalvia: Unionida).</title>
        <authorList>
            <person name="Smith C.H."/>
        </authorList>
    </citation>
    <scope>NUCLEOTIDE SEQUENCE</scope>
    <source>
        <strain evidence="1">CHS0354</strain>
    </source>
</reference>
<gene>
    <name evidence="1" type="ORF">CHS0354_033854</name>
</gene>